<feature type="domain" description="HTH araC/xylS-type" evidence="4">
    <location>
        <begin position="229"/>
        <end position="327"/>
    </location>
</feature>
<keyword evidence="2" id="KW-0238">DNA-binding</keyword>
<evidence type="ECO:0000313" key="6">
    <source>
        <dbReference type="Proteomes" id="UP001201873"/>
    </source>
</evidence>
<dbReference type="PROSITE" id="PS01124">
    <property type="entry name" value="HTH_ARAC_FAMILY_2"/>
    <property type="match status" value="1"/>
</dbReference>
<dbReference type="PANTHER" id="PTHR47894">
    <property type="entry name" value="HTH-TYPE TRANSCRIPTIONAL REGULATOR GADX"/>
    <property type="match status" value="1"/>
</dbReference>
<dbReference type="RefSeq" id="WP_248823155.1">
    <property type="nucleotide sequence ID" value="NZ_JALKFT010000001.1"/>
</dbReference>
<dbReference type="InterPro" id="IPR018060">
    <property type="entry name" value="HTH_AraC"/>
</dbReference>
<dbReference type="Pfam" id="PF12833">
    <property type="entry name" value="HTH_18"/>
    <property type="match status" value="1"/>
</dbReference>
<dbReference type="SUPFAM" id="SSF46689">
    <property type="entry name" value="Homeodomain-like"/>
    <property type="match status" value="1"/>
</dbReference>
<sequence>MTTERFTLDPGVRALLHDIGASLGRVLRRARLPAGLLGDGPARLTTDEYYRFWEALDAETGDPDLAVRIGRAISAEVFDPPLFAALCSPDLASAAERIATFKPLIAPTVLDVVRSPRGLTITFNWPPGTNPPRLLSIAELAFFVALARLGTRHAVHAVRVAARRPPEASDEISNFFGVQVRRGRADSITFAPEDATRPFLTEDEPMWRFFAPELRRRLSDLQAAANTADRVRAVLHEILPAGDSAMTTVARELATSSRTLQRQLQAEGTSYQAVLTGTREQLARHYLTDSTLGIAKIAYLLAYDDTNSFYRAFRTWTGCTPDSVRAEHAARPRALPPA</sequence>
<keyword evidence="6" id="KW-1185">Reference proteome</keyword>
<dbReference type="EMBL" id="JALKFT010000001">
    <property type="protein sequence ID" value="MCK9874526.1"/>
    <property type="molecule type" value="Genomic_DNA"/>
</dbReference>
<evidence type="ECO:0000313" key="5">
    <source>
        <dbReference type="EMBL" id="MCK9874526.1"/>
    </source>
</evidence>
<protein>
    <submittedName>
        <fullName evidence="5">AraC family transcriptional regulator</fullName>
    </submittedName>
</protein>
<evidence type="ECO:0000256" key="2">
    <source>
        <dbReference type="ARBA" id="ARBA00023125"/>
    </source>
</evidence>
<gene>
    <name evidence="5" type="ORF">MXD59_01805</name>
</gene>
<dbReference type="InterPro" id="IPR032687">
    <property type="entry name" value="AraC-type_N"/>
</dbReference>
<keyword evidence="3" id="KW-0804">Transcription</keyword>
<comment type="caution">
    <text evidence="5">The sequence shown here is derived from an EMBL/GenBank/DDBJ whole genome shotgun (WGS) entry which is preliminary data.</text>
</comment>
<keyword evidence="1" id="KW-0805">Transcription regulation</keyword>
<accession>A0ABT0JSJ5</accession>
<evidence type="ECO:0000259" key="4">
    <source>
        <dbReference type="PROSITE" id="PS01124"/>
    </source>
</evidence>
<evidence type="ECO:0000256" key="3">
    <source>
        <dbReference type="ARBA" id="ARBA00023163"/>
    </source>
</evidence>
<organism evidence="5 6">
    <name type="scientific">Frankia umida</name>
    <dbReference type="NCBI Taxonomy" id="573489"/>
    <lineage>
        <taxon>Bacteria</taxon>
        <taxon>Bacillati</taxon>
        <taxon>Actinomycetota</taxon>
        <taxon>Actinomycetes</taxon>
        <taxon>Frankiales</taxon>
        <taxon>Frankiaceae</taxon>
        <taxon>Frankia</taxon>
    </lineage>
</organism>
<dbReference type="InterPro" id="IPR009057">
    <property type="entry name" value="Homeodomain-like_sf"/>
</dbReference>
<reference evidence="5 6" key="1">
    <citation type="submission" date="2022-04" db="EMBL/GenBank/DDBJ databases">
        <title>Genome diversity in the genus Frankia.</title>
        <authorList>
            <person name="Carlos-Shanley C."/>
            <person name="Hahn D."/>
        </authorList>
    </citation>
    <scope>NUCLEOTIDE SEQUENCE [LARGE SCALE GENOMIC DNA]</scope>
    <source>
        <strain evidence="5 6">Ag45/Mut15</strain>
    </source>
</reference>
<name>A0ABT0JSJ5_9ACTN</name>
<evidence type="ECO:0000256" key="1">
    <source>
        <dbReference type="ARBA" id="ARBA00023015"/>
    </source>
</evidence>
<proteinExistence type="predicted"/>
<dbReference type="Pfam" id="PF12625">
    <property type="entry name" value="Arabinose_bd"/>
    <property type="match status" value="1"/>
</dbReference>
<dbReference type="Gene3D" id="1.10.10.60">
    <property type="entry name" value="Homeodomain-like"/>
    <property type="match status" value="1"/>
</dbReference>
<dbReference type="SMART" id="SM00342">
    <property type="entry name" value="HTH_ARAC"/>
    <property type="match status" value="1"/>
</dbReference>
<dbReference type="PANTHER" id="PTHR47894:SF1">
    <property type="entry name" value="HTH-TYPE TRANSCRIPTIONAL REGULATOR VQSM"/>
    <property type="match status" value="1"/>
</dbReference>
<dbReference type="Proteomes" id="UP001201873">
    <property type="component" value="Unassembled WGS sequence"/>
</dbReference>